<evidence type="ECO:0000313" key="2">
    <source>
        <dbReference type="EMBL" id="KAF6805197.1"/>
    </source>
</evidence>
<dbReference type="Proteomes" id="UP000639643">
    <property type="component" value="Unassembled WGS sequence"/>
</dbReference>
<name>A0A8H6J2B4_9PEZI</name>
<accession>A0A8H6J2B4</accession>
<keyword evidence="3" id="KW-1185">Reference proteome</keyword>
<protein>
    <submittedName>
        <fullName evidence="2">Uncharacterized protein</fullName>
    </submittedName>
</protein>
<evidence type="ECO:0000313" key="3">
    <source>
        <dbReference type="Proteomes" id="UP000639643"/>
    </source>
</evidence>
<sequence>MIVCDATEHGGGEPAALAVPLRRRGLRRSSRIWVKMPIRVKPRPAAPPLSLLHTITLILKLGQCKEVRLNLSSDSTMLPPNTREDQKQIGEAAHPSELCLLTRTLAPPSLRRRQVPLDWLARSGQRCGALTMHDVGRRRLRSACCMGSIALTNNGSEMGRERERGRSDSTPPTNTSG</sequence>
<organism evidence="2 3">
    <name type="scientific">Colletotrichum musicola</name>
    <dbReference type="NCBI Taxonomy" id="2175873"/>
    <lineage>
        <taxon>Eukaryota</taxon>
        <taxon>Fungi</taxon>
        <taxon>Dikarya</taxon>
        <taxon>Ascomycota</taxon>
        <taxon>Pezizomycotina</taxon>
        <taxon>Sordariomycetes</taxon>
        <taxon>Hypocreomycetidae</taxon>
        <taxon>Glomerellales</taxon>
        <taxon>Glomerellaceae</taxon>
        <taxon>Colletotrichum</taxon>
        <taxon>Colletotrichum orchidearum species complex</taxon>
    </lineage>
</organism>
<dbReference type="EMBL" id="WIGM01001091">
    <property type="protein sequence ID" value="KAF6805197.1"/>
    <property type="molecule type" value="Genomic_DNA"/>
</dbReference>
<dbReference type="AlphaFoldDB" id="A0A8H6J2B4"/>
<gene>
    <name evidence="2" type="ORF">CMUS01_14671</name>
</gene>
<evidence type="ECO:0000256" key="1">
    <source>
        <dbReference type="SAM" id="MobiDB-lite"/>
    </source>
</evidence>
<feature type="region of interest" description="Disordered" evidence="1">
    <location>
        <begin position="155"/>
        <end position="177"/>
    </location>
</feature>
<reference evidence="2" key="1">
    <citation type="journal article" date="2020" name="Phytopathology">
        <title>Genome Sequence Resources of Colletotrichum truncatum, C. plurivorum, C. musicola, and C. sojae: Four Species Pathogenic to Soybean (Glycine max).</title>
        <authorList>
            <person name="Rogerio F."/>
            <person name="Boufleur T.R."/>
            <person name="Ciampi-Guillardi M."/>
            <person name="Sukno S.A."/>
            <person name="Thon M.R."/>
            <person name="Massola Junior N.S."/>
            <person name="Baroncelli R."/>
        </authorList>
    </citation>
    <scope>NUCLEOTIDE SEQUENCE</scope>
    <source>
        <strain evidence="2">LFN0074</strain>
    </source>
</reference>
<feature type="compositionally biased region" description="Basic and acidic residues" evidence="1">
    <location>
        <begin position="158"/>
        <end position="167"/>
    </location>
</feature>
<comment type="caution">
    <text evidence="2">The sequence shown here is derived from an EMBL/GenBank/DDBJ whole genome shotgun (WGS) entry which is preliminary data.</text>
</comment>
<proteinExistence type="predicted"/>